<dbReference type="RefSeq" id="WP_200789590.1">
    <property type="nucleotide sequence ID" value="NZ_JAEDAO010000001.1"/>
</dbReference>
<feature type="region of interest" description="Disordered" evidence="1">
    <location>
        <begin position="23"/>
        <end position="59"/>
    </location>
</feature>
<dbReference type="Proteomes" id="UP000617041">
    <property type="component" value="Unassembled WGS sequence"/>
</dbReference>
<gene>
    <name evidence="3" type="ORF">I8E28_18005</name>
</gene>
<reference evidence="3" key="1">
    <citation type="submission" date="2020-12" db="EMBL/GenBank/DDBJ databases">
        <title>Ramlibacter sp. nov., isolated from a freshwater alga, Cryptomonas.</title>
        <authorList>
            <person name="Kim H.M."/>
            <person name="Jeon C.O."/>
        </authorList>
    </citation>
    <scope>NUCLEOTIDE SEQUENCE</scope>
    <source>
        <strain evidence="3">CrO1</strain>
    </source>
</reference>
<proteinExistence type="predicted"/>
<evidence type="ECO:0000256" key="1">
    <source>
        <dbReference type="SAM" id="MobiDB-lite"/>
    </source>
</evidence>
<evidence type="ECO:0000256" key="2">
    <source>
        <dbReference type="SAM" id="SignalP"/>
    </source>
</evidence>
<organism evidence="3 4">
    <name type="scientific">Ramlibacter algicola</name>
    <dbReference type="NCBI Taxonomy" id="2795217"/>
    <lineage>
        <taxon>Bacteria</taxon>
        <taxon>Pseudomonadati</taxon>
        <taxon>Pseudomonadota</taxon>
        <taxon>Betaproteobacteria</taxon>
        <taxon>Burkholderiales</taxon>
        <taxon>Comamonadaceae</taxon>
        <taxon>Ramlibacter</taxon>
    </lineage>
</organism>
<protein>
    <submittedName>
        <fullName evidence="3">Uncharacterized protein</fullName>
    </submittedName>
</protein>
<feature type="chain" id="PRO_5036866933" evidence="2">
    <location>
        <begin position="21"/>
        <end position="148"/>
    </location>
</feature>
<evidence type="ECO:0000313" key="3">
    <source>
        <dbReference type="EMBL" id="MBK0394503.1"/>
    </source>
</evidence>
<feature type="signal peptide" evidence="2">
    <location>
        <begin position="1"/>
        <end position="20"/>
    </location>
</feature>
<evidence type="ECO:0000313" key="4">
    <source>
        <dbReference type="Proteomes" id="UP000617041"/>
    </source>
</evidence>
<comment type="caution">
    <text evidence="3">The sequence shown here is derived from an EMBL/GenBank/DDBJ whole genome shotgun (WGS) entry which is preliminary data.</text>
</comment>
<accession>A0A934Q432</accession>
<name>A0A934Q432_9BURK</name>
<keyword evidence="4" id="KW-1185">Reference proteome</keyword>
<dbReference type="EMBL" id="JAEDAO010000001">
    <property type="protein sequence ID" value="MBK0394503.1"/>
    <property type="molecule type" value="Genomic_DNA"/>
</dbReference>
<sequence>MRKTALITLAIVLAGASAFAQTRKPIDPKNPDPAAVERQLKAGAKPAPKSDGSDLGKQRWKDDYTNMVVATGVTKSYPDHDTNIPGDVIAKKVGTRAAAEEMWKSQNGKVVDYSSSCDAPDRCGPTAEIKIVVDFGYIRDTHIYKRMP</sequence>
<dbReference type="AlphaFoldDB" id="A0A934Q432"/>
<keyword evidence="2" id="KW-0732">Signal</keyword>